<sequence>MGDSGFSSGPELGLGVEEEVQGLAGATGVAQRATRAAAAASSVCLRRA</sequence>
<name>A0ABV3EK95_9ACTN</name>
<evidence type="ECO:0000313" key="1">
    <source>
        <dbReference type="EMBL" id="MEU9576604.1"/>
    </source>
</evidence>
<accession>A0ABV3EK95</accession>
<evidence type="ECO:0000313" key="2">
    <source>
        <dbReference type="Proteomes" id="UP001551584"/>
    </source>
</evidence>
<protein>
    <submittedName>
        <fullName evidence="1">Uncharacterized protein</fullName>
    </submittedName>
</protein>
<keyword evidence="2" id="KW-1185">Reference proteome</keyword>
<proteinExistence type="predicted"/>
<dbReference type="EMBL" id="JBEZNA010000006">
    <property type="protein sequence ID" value="MEU9576604.1"/>
    <property type="molecule type" value="Genomic_DNA"/>
</dbReference>
<reference evidence="1 2" key="1">
    <citation type="submission" date="2024-06" db="EMBL/GenBank/DDBJ databases">
        <title>The Natural Products Discovery Center: Release of the First 8490 Sequenced Strains for Exploring Actinobacteria Biosynthetic Diversity.</title>
        <authorList>
            <person name="Kalkreuter E."/>
            <person name="Kautsar S.A."/>
            <person name="Yang D."/>
            <person name="Bader C.D."/>
            <person name="Teijaro C.N."/>
            <person name="Fluegel L."/>
            <person name="Davis C.M."/>
            <person name="Simpson J.R."/>
            <person name="Lauterbach L."/>
            <person name="Steele A.D."/>
            <person name="Gui C."/>
            <person name="Meng S."/>
            <person name="Li G."/>
            <person name="Viehrig K."/>
            <person name="Ye F."/>
            <person name="Su P."/>
            <person name="Kiefer A.F."/>
            <person name="Nichols A."/>
            <person name="Cepeda A.J."/>
            <person name="Yan W."/>
            <person name="Fan B."/>
            <person name="Jiang Y."/>
            <person name="Adhikari A."/>
            <person name="Zheng C.-J."/>
            <person name="Schuster L."/>
            <person name="Cowan T.M."/>
            <person name="Smanski M.J."/>
            <person name="Chevrette M.G."/>
            <person name="De Carvalho L.P.S."/>
            <person name="Shen B."/>
        </authorList>
    </citation>
    <scope>NUCLEOTIDE SEQUENCE [LARGE SCALE GENOMIC DNA]</scope>
    <source>
        <strain evidence="1 2">NPDC048117</strain>
    </source>
</reference>
<dbReference type="Proteomes" id="UP001551584">
    <property type="component" value="Unassembled WGS sequence"/>
</dbReference>
<organism evidence="1 2">
    <name type="scientific">Streptomyces chilikensis</name>
    <dbReference type="NCBI Taxonomy" id="1194079"/>
    <lineage>
        <taxon>Bacteria</taxon>
        <taxon>Bacillati</taxon>
        <taxon>Actinomycetota</taxon>
        <taxon>Actinomycetes</taxon>
        <taxon>Kitasatosporales</taxon>
        <taxon>Streptomycetaceae</taxon>
        <taxon>Streptomyces</taxon>
    </lineage>
</organism>
<gene>
    <name evidence="1" type="ORF">AB0D95_04875</name>
</gene>
<comment type="caution">
    <text evidence="1">The sequence shown here is derived from an EMBL/GenBank/DDBJ whole genome shotgun (WGS) entry which is preliminary data.</text>
</comment>
<dbReference type="RefSeq" id="WP_359269044.1">
    <property type="nucleotide sequence ID" value="NZ_JBEZNA010000006.1"/>
</dbReference>